<reference evidence="2" key="2">
    <citation type="submission" date="2022-11" db="EMBL/GenBank/DDBJ databases">
        <title>Temperate bacteriophages infecting mucin-degrading bacterium Ruminococcus gnavus from the human gut.</title>
        <authorList>
            <person name="Buttimer C."/>
        </authorList>
    </citation>
    <scope>NUCLEOTIDE SEQUENCE</scope>
    <source>
        <strain evidence="2">CCUG 49994</strain>
    </source>
</reference>
<organism evidence="2 4">
    <name type="scientific">Mediterraneibacter gnavus</name>
    <name type="common">Ruminococcus gnavus</name>
    <dbReference type="NCBI Taxonomy" id="33038"/>
    <lineage>
        <taxon>Bacteria</taxon>
        <taxon>Bacillati</taxon>
        <taxon>Bacillota</taxon>
        <taxon>Clostridia</taxon>
        <taxon>Lachnospirales</taxon>
        <taxon>Lachnospiraceae</taxon>
        <taxon>Mediterraneibacter</taxon>
    </lineage>
</organism>
<dbReference type="EMBL" id="JAQMLR010000014">
    <property type="protein sequence ID" value="MDB8739640.1"/>
    <property type="molecule type" value="Genomic_DNA"/>
</dbReference>
<dbReference type="Proteomes" id="UP001297422">
    <property type="component" value="Unassembled WGS sequence"/>
</dbReference>
<evidence type="ECO:0000313" key="3">
    <source>
        <dbReference type="EMBL" id="MDB8739640.1"/>
    </source>
</evidence>
<name>A0A9Q4F0A8_MEDGN</name>
<dbReference type="AlphaFoldDB" id="A0A9Q4F0A8"/>
<evidence type="ECO:0000313" key="1">
    <source>
        <dbReference type="EMBL" id="MCB5495403.1"/>
    </source>
</evidence>
<reference evidence="3" key="3">
    <citation type="submission" date="2023-01" db="EMBL/GenBank/DDBJ databases">
        <title>Human gut microbiome strain richness.</title>
        <authorList>
            <person name="Chen-Liaw A."/>
        </authorList>
    </citation>
    <scope>NUCLEOTIDE SEQUENCE</scope>
    <source>
        <strain evidence="3">1001217st1_A9_1001217B_191108</strain>
    </source>
</reference>
<gene>
    <name evidence="1" type="ORF">LIQ10_16960</name>
    <name evidence="2" type="ORF">OZZ17_10290</name>
    <name evidence="3" type="ORF">PNU63_12800</name>
</gene>
<sequence>MRRGELLKLPELKVTETMRKTVGEDQGHQVLRCGRAPVWSATYYWFYRAKKTGTVLEIDVFTRDMILNDTRYPKYRVFLLGENKYYTYDNLCEKWRTAKIDNLSYWEGWGEIEEGYWYSSGKVWIREGDRKRITEFCHNGKEEPRAAIARWQSYSKDRKEIDEIDSEMAMVPELPKDFDEFVDREVLPQYLFYDAGRKVTKGYCTHCGREVKIRNPHYGDVGECPFCRHPITYRSRKKGGNVHARGYAGLLQKTKEGYVYRYFECYRKFRNGQKGDGGYWELIRITYDRNLKKIHEFEYEQYKQTDWVRWCYRDGWRYYAKVVEHEAILYNRNLKQILKGTPFQYSAMERFVKHGKYREKMYLDQYLNEYRYMPGIEQLVKCGFYRIVKEKMQGYNTGNLKKKERSCKKILGLNGEYYQLLAGKNPSTREYNTTYKMQEKGLHPTWQQVQFFARFPRNFTRYIRYTTIHKMERYIKEVLGEDERQAVDYHDYLKMAEKLGYNMREPWILFPKNLEQRHEELIEESREREIKAKEDLDNKKDKKYEKYRKRDSYLEMETEQFVLRLPKRIHEIRQEGNAMHHCVATYIDRVAKGETTILFLRKKQDPETPFYTMEVNNGVMIQCRAKYNGDMTEEVKEFVELFKRKKLKRTERKAG</sequence>
<evidence type="ECO:0000313" key="4">
    <source>
        <dbReference type="Proteomes" id="UP001079535"/>
    </source>
</evidence>
<dbReference type="Pfam" id="PF14284">
    <property type="entry name" value="PcfJ"/>
    <property type="match status" value="1"/>
</dbReference>
<dbReference type="Proteomes" id="UP001079535">
    <property type="component" value="Unassembled WGS sequence"/>
</dbReference>
<protein>
    <submittedName>
        <fullName evidence="2">PcfJ domain-containing protein</fullName>
    </submittedName>
</protein>
<dbReference type="Proteomes" id="UP001211731">
    <property type="component" value="Unassembled WGS sequence"/>
</dbReference>
<accession>A0A9Q4F0A8</accession>
<reference evidence="1" key="1">
    <citation type="submission" date="2021-10" db="EMBL/GenBank/DDBJ databases">
        <title>Collection of gut derived symbiotic bacterial strains cultured from healthy donors.</title>
        <authorList>
            <person name="Lin H."/>
            <person name="Littmann E."/>
            <person name="Claire K."/>
            <person name="Pamer E."/>
        </authorList>
    </citation>
    <scope>NUCLEOTIDE SEQUENCE</scope>
    <source>
        <strain evidence="1">MSK.23.4</strain>
    </source>
</reference>
<proteinExistence type="predicted"/>
<dbReference type="RefSeq" id="WP_173880052.1">
    <property type="nucleotide sequence ID" value="NZ_JAAIMT010000043.1"/>
</dbReference>
<comment type="caution">
    <text evidence="2">The sequence shown here is derived from an EMBL/GenBank/DDBJ whole genome shotgun (WGS) entry which is preliminary data.</text>
</comment>
<dbReference type="InterPro" id="IPR025586">
    <property type="entry name" value="PcfJ"/>
</dbReference>
<evidence type="ECO:0000313" key="2">
    <source>
        <dbReference type="EMBL" id="MCZ0667930.1"/>
    </source>
</evidence>
<dbReference type="EMBL" id="JAPRAY010000013">
    <property type="protein sequence ID" value="MCZ0667930.1"/>
    <property type="molecule type" value="Genomic_DNA"/>
</dbReference>
<dbReference type="EMBL" id="JAJBNC010000040">
    <property type="protein sequence ID" value="MCB5495403.1"/>
    <property type="molecule type" value="Genomic_DNA"/>
</dbReference>